<protein>
    <submittedName>
        <fullName evidence="1">DUF2004 domain-containing protein</fullName>
    </submittedName>
</protein>
<organism evidence="1 2">
    <name type="scientific">Pseudoclavibacter chungangensis</name>
    <dbReference type="NCBI Taxonomy" id="587635"/>
    <lineage>
        <taxon>Bacteria</taxon>
        <taxon>Bacillati</taxon>
        <taxon>Actinomycetota</taxon>
        <taxon>Actinomycetes</taxon>
        <taxon>Micrococcales</taxon>
        <taxon>Microbacteriaceae</taxon>
        <taxon>Pseudoclavibacter</taxon>
    </lineage>
</organism>
<proteinExistence type="predicted"/>
<sequence>MTDELDTTATAYESQARAAILAELDEDADVARFVRSHLDELDADYWVEHFGTPAPTAEAVVAGLEMGWARTDEEDEEIWHSVDFALPDDASEQILVVNFDRDGAAGDVTVEN</sequence>
<reference evidence="1 2" key="1">
    <citation type="submission" date="2019-09" db="EMBL/GenBank/DDBJ databases">
        <title>Phylogeny of genus Pseudoclavibacter and closely related genus.</title>
        <authorList>
            <person name="Li Y."/>
        </authorList>
    </citation>
    <scope>NUCLEOTIDE SEQUENCE [LARGE SCALE GENOMIC DNA]</scope>
    <source>
        <strain evidence="1 2">DSM 23821</strain>
    </source>
</reference>
<evidence type="ECO:0000313" key="2">
    <source>
        <dbReference type="Proteomes" id="UP000467240"/>
    </source>
</evidence>
<gene>
    <name evidence="1" type="ORF">F8O01_14805</name>
</gene>
<dbReference type="OrthoDB" id="7881187at2"/>
<comment type="caution">
    <text evidence="1">The sequence shown here is derived from an EMBL/GenBank/DDBJ whole genome shotgun (WGS) entry which is preliminary data.</text>
</comment>
<dbReference type="AlphaFoldDB" id="A0A7J5BNC7"/>
<evidence type="ECO:0000313" key="1">
    <source>
        <dbReference type="EMBL" id="KAB1653613.1"/>
    </source>
</evidence>
<dbReference type="RefSeq" id="WP_158041729.1">
    <property type="nucleotide sequence ID" value="NZ_JACCFV010000001.1"/>
</dbReference>
<name>A0A7J5BNC7_9MICO</name>
<dbReference type="EMBL" id="WBJZ01000022">
    <property type="protein sequence ID" value="KAB1653613.1"/>
    <property type="molecule type" value="Genomic_DNA"/>
</dbReference>
<accession>A0A7J5BNC7</accession>
<keyword evidence="2" id="KW-1185">Reference proteome</keyword>
<dbReference type="Proteomes" id="UP000467240">
    <property type="component" value="Unassembled WGS sequence"/>
</dbReference>